<dbReference type="KEGG" id="loc:102697560"/>
<dbReference type="eggNOG" id="KOG3589">
    <property type="taxonomic scope" value="Eukaryota"/>
</dbReference>
<dbReference type="Ensembl" id="ENSLOCT00000008781.1">
    <property type="protein sequence ID" value="ENSLOCP00000008769.1"/>
    <property type="gene ID" value="ENSLOCG00000007246.1"/>
</dbReference>
<dbReference type="OMA" id="DHETRNI"/>
<dbReference type="GeneTree" id="ENSGT00940000164081"/>
<dbReference type="Bgee" id="ENSLOCG00000007246">
    <property type="expression patterns" value="Expressed in brain and 13 other cell types or tissues"/>
</dbReference>
<protein>
    <submittedName>
        <fullName evidence="2">Regulator of G protein signaling 16</fullName>
    </submittedName>
</protein>
<dbReference type="PROSITE" id="PS50132">
    <property type="entry name" value="RGS"/>
    <property type="match status" value="1"/>
</dbReference>
<dbReference type="Gene3D" id="1.10.196.10">
    <property type="match status" value="1"/>
</dbReference>
<reference evidence="2" key="2">
    <citation type="submission" date="2025-08" db="UniProtKB">
        <authorList>
            <consortium name="Ensembl"/>
        </authorList>
    </citation>
    <scope>IDENTIFICATION</scope>
</reference>
<dbReference type="InParanoid" id="W5MK60"/>
<dbReference type="EMBL" id="AHAT01015983">
    <property type="status" value="NOT_ANNOTATED_CDS"/>
    <property type="molecule type" value="Genomic_DNA"/>
</dbReference>
<dbReference type="Proteomes" id="UP000018468">
    <property type="component" value="Linkage group LG10"/>
</dbReference>
<dbReference type="InterPro" id="IPR016137">
    <property type="entry name" value="RGS"/>
</dbReference>
<evidence type="ECO:0000259" key="1">
    <source>
        <dbReference type="PROSITE" id="PS50132"/>
    </source>
</evidence>
<dbReference type="GeneID" id="102697560"/>
<organism evidence="2 3">
    <name type="scientific">Lepisosteus oculatus</name>
    <name type="common">Spotted gar</name>
    <dbReference type="NCBI Taxonomy" id="7918"/>
    <lineage>
        <taxon>Eukaryota</taxon>
        <taxon>Metazoa</taxon>
        <taxon>Chordata</taxon>
        <taxon>Craniata</taxon>
        <taxon>Vertebrata</taxon>
        <taxon>Euteleostomi</taxon>
        <taxon>Actinopterygii</taxon>
        <taxon>Neopterygii</taxon>
        <taxon>Holostei</taxon>
        <taxon>Semionotiformes</taxon>
        <taxon>Lepisosteidae</taxon>
        <taxon>Lepisosteus</taxon>
    </lineage>
</organism>
<dbReference type="STRING" id="7918.ENSLOCP00000008769"/>
<proteinExistence type="predicted"/>
<dbReference type="SMART" id="SM00315">
    <property type="entry name" value="RGS"/>
    <property type="match status" value="1"/>
</dbReference>
<dbReference type="AlphaFoldDB" id="W5MK60"/>
<dbReference type="PANTHER" id="PTHR10845">
    <property type="entry name" value="REGULATOR OF G PROTEIN SIGNALING"/>
    <property type="match status" value="1"/>
</dbReference>
<reference evidence="3" key="1">
    <citation type="submission" date="2011-12" db="EMBL/GenBank/DDBJ databases">
        <title>The Draft Genome of Lepisosteus oculatus.</title>
        <authorList>
            <consortium name="The Broad Institute Genome Assembly &amp; Analysis Group"/>
            <consortium name="Computational R&amp;D Group"/>
            <consortium name="and Sequencing Platform"/>
            <person name="Di Palma F."/>
            <person name="Alfoldi J."/>
            <person name="Johnson J."/>
            <person name="Berlin A."/>
            <person name="Gnerre S."/>
            <person name="Jaffe D."/>
            <person name="MacCallum I."/>
            <person name="Young S."/>
            <person name="Walker B.J."/>
            <person name="Lander E.S."/>
            <person name="Lindblad-Toh K."/>
        </authorList>
    </citation>
    <scope>NUCLEOTIDE SEQUENCE [LARGE SCALE GENOMIC DNA]</scope>
</reference>
<evidence type="ECO:0000313" key="3">
    <source>
        <dbReference type="Proteomes" id="UP000018468"/>
    </source>
</evidence>
<name>W5MK60_LEPOC</name>
<dbReference type="InterPro" id="IPR036305">
    <property type="entry name" value="RGS_sf"/>
</dbReference>
<dbReference type="InterPro" id="IPR044926">
    <property type="entry name" value="RGS_subdomain_2"/>
</dbReference>
<dbReference type="SUPFAM" id="SSF48097">
    <property type="entry name" value="Regulator of G-protein signaling, RGS"/>
    <property type="match status" value="1"/>
</dbReference>
<dbReference type="Gene3D" id="1.10.167.10">
    <property type="entry name" value="Regulator of G-protein Signalling 4, domain 2"/>
    <property type="match status" value="1"/>
</dbReference>
<dbReference type="HOGENOM" id="CLU_059863_3_0_1"/>
<dbReference type="FunFam" id="1.10.167.10:FF:000001">
    <property type="entry name" value="Putative regulator of g-protein signaling 12"/>
    <property type="match status" value="1"/>
</dbReference>
<dbReference type="PRINTS" id="PR01301">
    <property type="entry name" value="RGSPROTEIN"/>
</dbReference>
<dbReference type="Pfam" id="PF00615">
    <property type="entry name" value="RGS"/>
    <property type="match status" value="1"/>
</dbReference>
<dbReference type="PANTHER" id="PTHR10845:SF245">
    <property type="entry name" value="REGULATOR OF G-PROTEIN SIGNALING 16"/>
    <property type="match status" value="1"/>
</dbReference>
<evidence type="ECO:0000313" key="2">
    <source>
        <dbReference type="Ensembl" id="ENSLOCP00000008769.1"/>
    </source>
</evidence>
<keyword evidence="3" id="KW-1185">Reference proteome</keyword>
<dbReference type="InterPro" id="IPR024066">
    <property type="entry name" value="RGS_subdom1/3"/>
</dbReference>
<sequence length="192" mass="22177">MCRGLASLPTTCLERAKELRARLGIFCQKADSSHSEYSNKADQVRPTPDEALKWKESFVTLLKNKHGLATFRKFLILEFSEENIAFYLACEDYKIPKSTSKLDAMAKKIYEEFIESDAPREVNIDHETRNITKFNLVKPSISCFDLAQNKIYTLMEKDSYPRFLRSALYQDLIKKATYKSAKQQISSKKSHT</sequence>
<dbReference type="OrthoDB" id="196547at2759"/>
<feature type="domain" description="RGS" evidence="1">
    <location>
        <begin position="57"/>
        <end position="173"/>
    </location>
</feature>
<accession>W5MK60</accession>
<reference evidence="2" key="3">
    <citation type="submission" date="2025-09" db="UniProtKB">
        <authorList>
            <consortium name="Ensembl"/>
        </authorList>
    </citation>
    <scope>IDENTIFICATION</scope>
</reference>